<dbReference type="PATRIC" id="fig|520767.4.peg.89"/>
<dbReference type="GO" id="GO:0000156">
    <property type="term" value="F:phosphorelay response regulator activity"/>
    <property type="evidence" value="ECO:0007669"/>
    <property type="project" value="TreeGrafter"/>
</dbReference>
<dbReference type="PANTHER" id="PTHR48111">
    <property type="entry name" value="REGULATOR OF RPOS"/>
    <property type="match status" value="1"/>
</dbReference>
<evidence type="ECO:0000256" key="9">
    <source>
        <dbReference type="PROSITE-ProRule" id="PRU01091"/>
    </source>
</evidence>
<evidence type="ECO:0000256" key="7">
    <source>
        <dbReference type="ARBA" id="ARBA00024867"/>
    </source>
</evidence>
<keyword evidence="5 9" id="KW-0238">DNA-binding</keyword>
<evidence type="ECO:0000256" key="4">
    <source>
        <dbReference type="ARBA" id="ARBA00023015"/>
    </source>
</evidence>
<dbReference type="CDD" id="cd17574">
    <property type="entry name" value="REC_OmpR"/>
    <property type="match status" value="1"/>
</dbReference>
<keyword evidence="3" id="KW-0902">Two-component regulatory system</keyword>
<dbReference type="InterPro" id="IPR039420">
    <property type="entry name" value="WalR-like"/>
</dbReference>
<dbReference type="FunFam" id="3.40.50.2300:FF:000001">
    <property type="entry name" value="DNA-binding response regulator PhoB"/>
    <property type="match status" value="1"/>
</dbReference>
<evidence type="ECO:0000259" key="10">
    <source>
        <dbReference type="PROSITE" id="PS50110"/>
    </source>
</evidence>
<dbReference type="SMART" id="SM00448">
    <property type="entry name" value="REC"/>
    <property type="match status" value="1"/>
</dbReference>
<keyword evidence="13" id="KW-1185">Reference proteome</keyword>
<dbReference type="Pfam" id="PF00486">
    <property type="entry name" value="Trans_reg_C"/>
    <property type="match status" value="1"/>
</dbReference>
<dbReference type="AlphaFoldDB" id="A0A162MZ05"/>
<evidence type="ECO:0000256" key="8">
    <source>
        <dbReference type="PROSITE-ProRule" id="PRU00169"/>
    </source>
</evidence>
<dbReference type="PROSITE" id="PS51755">
    <property type="entry name" value="OMPR_PHOB"/>
    <property type="match status" value="1"/>
</dbReference>
<gene>
    <name evidence="12" type="primary">walR_1</name>
    <name evidence="12" type="ORF">ATZ99_00860</name>
</gene>
<dbReference type="Proteomes" id="UP000075737">
    <property type="component" value="Unassembled WGS sequence"/>
</dbReference>
<dbReference type="PROSITE" id="PS50110">
    <property type="entry name" value="RESPONSE_REGULATORY"/>
    <property type="match status" value="1"/>
</dbReference>
<dbReference type="GO" id="GO:0000976">
    <property type="term" value="F:transcription cis-regulatory region binding"/>
    <property type="evidence" value="ECO:0007669"/>
    <property type="project" value="TreeGrafter"/>
</dbReference>
<comment type="caution">
    <text evidence="12">The sequence shown here is derived from an EMBL/GenBank/DDBJ whole genome shotgun (WGS) entry which is preliminary data.</text>
</comment>
<name>A0A162MZ05_9FIRM</name>
<dbReference type="InterPro" id="IPR011006">
    <property type="entry name" value="CheY-like_superfamily"/>
</dbReference>
<feature type="domain" description="Response regulatory" evidence="10">
    <location>
        <begin position="3"/>
        <end position="115"/>
    </location>
</feature>
<evidence type="ECO:0000256" key="5">
    <source>
        <dbReference type="ARBA" id="ARBA00023125"/>
    </source>
</evidence>
<evidence type="ECO:0000256" key="2">
    <source>
        <dbReference type="ARBA" id="ARBA00022553"/>
    </source>
</evidence>
<keyword evidence="2 8" id="KW-0597">Phosphoprotein</keyword>
<evidence type="ECO:0000313" key="12">
    <source>
        <dbReference type="EMBL" id="KYO68577.1"/>
    </source>
</evidence>
<proteinExistence type="predicted"/>
<dbReference type="InterPro" id="IPR036388">
    <property type="entry name" value="WH-like_DNA-bd_sf"/>
</dbReference>
<sequence length="231" mass="26475">MSRILIIDDEEELVSLLKDSLEKKGHTVWTALNGEEGIKKARQQPDLIILDIMMPEVDGFDVCRCIRDEVLCPIIFLSAKQSETDRIKGLALGGDDYVVKPFSLGELTARIEAHLRRENRALYLNTCGRRPMINFKNLTVDLKERQVRINGNLIALTKREFDIVELLSLHPGQVFSKDQIYEKIWGYDAEGDSSTVAEHVKNIRAKFAKAEPNIEYISTVWGIGYRWEKIR</sequence>
<evidence type="ECO:0000256" key="6">
    <source>
        <dbReference type="ARBA" id="ARBA00023163"/>
    </source>
</evidence>
<dbReference type="CDD" id="cd00383">
    <property type="entry name" value="trans_reg_C"/>
    <property type="match status" value="1"/>
</dbReference>
<keyword evidence="6" id="KW-0804">Transcription</keyword>
<feature type="domain" description="OmpR/PhoB-type" evidence="11">
    <location>
        <begin position="130"/>
        <end position="229"/>
    </location>
</feature>
<dbReference type="Gene3D" id="3.40.50.2300">
    <property type="match status" value="1"/>
</dbReference>
<evidence type="ECO:0000313" key="13">
    <source>
        <dbReference type="Proteomes" id="UP000075737"/>
    </source>
</evidence>
<feature type="modified residue" description="4-aspartylphosphate" evidence="8">
    <location>
        <position position="51"/>
    </location>
</feature>
<dbReference type="GO" id="GO:0006355">
    <property type="term" value="P:regulation of DNA-templated transcription"/>
    <property type="evidence" value="ECO:0007669"/>
    <property type="project" value="InterPro"/>
</dbReference>
<dbReference type="InterPro" id="IPR001789">
    <property type="entry name" value="Sig_transdc_resp-reg_receiver"/>
</dbReference>
<comment type="function">
    <text evidence="7">May play the central regulatory role in sporulation. It may be an element of the effector pathway responsible for the activation of sporulation genes in response to nutritional stress. Spo0A may act in concert with spo0H (a sigma factor) to control the expression of some genes that are critical to the sporulation process.</text>
</comment>
<dbReference type="OrthoDB" id="152576at2"/>
<evidence type="ECO:0000256" key="1">
    <source>
        <dbReference type="ARBA" id="ARBA00018672"/>
    </source>
</evidence>
<dbReference type="STRING" id="520767.ATZ99_00860"/>
<dbReference type="InterPro" id="IPR001867">
    <property type="entry name" value="OmpR/PhoB-type_DNA-bd"/>
</dbReference>
<dbReference type="FunFam" id="1.10.10.10:FF:000018">
    <property type="entry name" value="DNA-binding response regulator ResD"/>
    <property type="match status" value="1"/>
</dbReference>
<evidence type="ECO:0000256" key="3">
    <source>
        <dbReference type="ARBA" id="ARBA00023012"/>
    </source>
</evidence>
<dbReference type="PANTHER" id="PTHR48111:SF2">
    <property type="entry name" value="RESPONSE REGULATOR SAER"/>
    <property type="match status" value="1"/>
</dbReference>
<dbReference type="SUPFAM" id="SSF52172">
    <property type="entry name" value="CheY-like"/>
    <property type="match status" value="1"/>
</dbReference>
<dbReference type="Pfam" id="PF00072">
    <property type="entry name" value="Response_reg"/>
    <property type="match status" value="1"/>
</dbReference>
<dbReference type="Gene3D" id="1.10.10.10">
    <property type="entry name" value="Winged helix-like DNA-binding domain superfamily/Winged helix DNA-binding domain"/>
    <property type="match status" value="1"/>
</dbReference>
<protein>
    <recommendedName>
        <fullName evidence="1">Stage 0 sporulation protein A homolog</fullName>
    </recommendedName>
</protein>
<organism evidence="12 13">
    <name type="scientific">Thermovenabulum gondwanense</name>
    <dbReference type="NCBI Taxonomy" id="520767"/>
    <lineage>
        <taxon>Bacteria</taxon>
        <taxon>Bacillati</taxon>
        <taxon>Bacillota</taxon>
        <taxon>Clostridia</taxon>
        <taxon>Thermosediminibacterales</taxon>
        <taxon>Thermosediminibacteraceae</taxon>
        <taxon>Thermovenabulum</taxon>
    </lineage>
</organism>
<dbReference type="RefSeq" id="WP_068747285.1">
    <property type="nucleotide sequence ID" value="NZ_LOHZ01000015.1"/>
</dbReference>
<reference evidence="12 13" key="1">
    <citation type="submission" date="2015-12" db="EMBL/GenBank/DDBJ databases">
        <title>Draft genome of Thermovenabulum gondwanense isolated from a red thermophilic microbial mat colonisisng an outflow channel of a bore well.</title>
        <authorList>
            <person name="Patel B.K."/>
        </authorList>
    </citation>
    <scope>NUCLEOTIDE SEQUENCE [LARGE SCALE GENOMIC DNA]</scope>
    <source>
        <strain evidence="12 13">R270</strain>
    </source>
</reference>
<keyword evidence="4" id="KW-0805">Transcription regulation</keyword>
<feature type="DNA-binding region" description="OmpR/PhoB-type" evidence="9">
    <location>
        <begin position="130"/>
        <end position="229"/>
    </location>
</feature>
<dbReference type="Gene3D" id="6.10.250.690">
    <property type="match status" value="1"/>
</dbReference>
<accession>A0A162MZ05</accession>
<dbReference type="SMART" id="SM00862">
    <property type="entry name" value="Trans_reg_C"/>
    <property type="match status" value="1"/>
</dbReference>
<evidence type="ECO:0000259" key="11">
    <source>
        <dbReference type="PROSITE" id="PS51755"/>
    </source>
</evidence>
<dbReference type="EMBL" id="LOHZ01000015">
    <property type="protein sequence ID" value="KYO68577.1"/>
    <property type="molecule type" value="Genomic_DNA"/>
</dbReference>
<dbReference type="GO" id="GO:0032993">
    <property type="term" value="C:protein-DNA complex"/>
    <property type="evidence" value="ECO:0007669"/>
    <property type="project" value="TreeGrafter"/>
</dbReference>
<dbReference type="GO" id="GO:0005829">
    <property type="term" value="C:cytosol"/>
    <property type="evidence" value="ECO:0007669"/>
    <property type="project" value="TreeGrafter"/>
</dbReference>